<evidence type="ECO:0008006" key="3">
    <source>
        <dbReference type="Google" id="ProtNLM"/>
    </source>
</evidence>
<dbReference type="Gene3D" id="3.80.10.10">
    <property type="entry name" value="Ribonuclease Inhibitor"/>
    <property type="match status" value="1"/>
</dbReference>
<sequence>HGIVGHPISIDAPSSVLTTEDMEISHPKGISLNDLPLSVALCVHKSFELLPIGEWPSLLYISKTMNDTFALPYLLRTGVATTSSSKAISRFVPLELHIYRPESFVALQHWRRSNHFKSLRSATFTLSCENSTRNAQLQLLEALFASYQSSDAQIDLIRLSLSDYATPINLSLFNRVLASLNHVGCASLFLHSSGEYVVSMGQDIGIDSGENSPLRGLKTLDVESSAMFTEAVSPWMLRLLQSSKTLETLNLSWTGLQRLYWEDILWTIFLPRLFRLYLEGVGMHSLAHFLLRHGSVEELDLDGLVNDMKPSSPYFALPRLRRVAGEGRSIAAFLQRLASEVFEDISFQGDSDGGEVTTFDPVAHLSALRLLAEKQTRTIQRLAIFLPPESVDFLRGEECDDRPERKLSIDLLDIHLQCDGDASDLRSFMDACRVWFCSFKAIRHVDIRVRGVLEVGKVDKDRFLLEVTQARPEIFIKFH</sequence>
<organism evidence="1 2">
    <name type="scientific">Schizopora paradoxa</name>
    <dbReference type="NCBI Taxonomy" id="27342"/>
    <lineage>
        <taxon>Eukaryota</taxon>
        <taxon>Fungi</taxon>
        <taxon>Dikarya</taxon>
        <taxon>Basidiomycota</taxon>
        <taxon>Agaricomycotina</taxon>
        <taxon>Agaricomycetes</taxon>
        <taxon>Hymenochaetales</taxon>
        <taxon>Schizoporaceae</taxon>
        <taxon>Schizopora</taxon>
    </lineage>
</organism>
<reference evidence="1 2" key="1">
    <citation type="submission" date="2015-04" db="EMBL/GenBank/DDBJ databases">
        <title>Complete genome sequence of Schizopora paradoxa KUC8140, a cosmopolitan wood degrader in East Asia.</title>
        <authorList>
            <consortium name="DOE Joint Genome Institute"/>
            <person name="Min B."/>
            <person name="Park H."/>
            <person name="Jang Y."/>
            <person name="Kim J.-J."/>
            <person name="Kim K.H."/>
            <person name="Pangilinan J."/>
            <person name="Lipzen A."/>
            <person name="Riley R."/>
            <person name="Grigoriev I.V."/>
            <person name="Spatafora J.W."/>
            <person name="Choi I.-G."/>
        </authorList>
    </citation>
    <scope>NUCLEOTIDE SEQUENCE [LARGE SCALE GENOMIC DNA]</scope>
    <source>
        <strain evidence="1 2">KUC8140</strain>
    </source>
</reference>
<dbReference type="EMBL" id="KQ086864">
    <property type="protein sequence ID" value="KLO03937.1"/>
    <property type="molecule type" value="Genomic_DNA"/>
</dbReference>
<dbReference type="AlphaFoldDB" id="A0A0H2QYC7"/>
<protein>
    <recommendedName>
        <fullName evidence="3">F-box domain-containing protein</fullName>
    </recommendedName>
</protein>
<accession>A0A0H2QYC7</accession>
<gene>
    <name evidence="1" type="ORF">SCHPADRAFT_897435</name>
</gene>
<dbReference type="SUPFAM" id="SSF52047">
    <property type="entry name" value="RNI-like"/>
    <property type="match status" value="1"/>
</dbReference>
<dbReference type="OrthoDB" id="2693377at2759"/>
<feature type="non-terminal residue" evidence="1">
    <location>
        <position position="1"/>
    </location>
</feature>
<proteinExistence type="predicted"/>
<dbReference type="InterPro" id="IPR032675">
    <property type="entry name" value="LRR_dom_sf"/>
</dbReference>
<keyword evidence="2" id="KW-1185">Reference proteome</keyword>
<evidence type="ECO:0000313" key="1">
    <source>
        <dbReference type="EMBL" id="KLO03937.1"/>
    </source>
</evidence>
<name>A0A0H2QYC7_9AGAM</name>
<evidence type="ECO:0000313" key="2">
    <source>
        <dbReference type="Proteomes" id="UP000053477"/>
    </source>
</evidence>
<dbReference type="InParanoid" id="A0A0H2QYC7"/>
<dbReference type="Proteomes" id="UP000053477">
    <property type="component" value="Unassembled WGS sequence"/>
</dbReference>